<evidence type="ECO:0000313" key="8">
    <source>
        <dbReference type="EMBL" id="HHS62771.1"/>
    </source>
</evidence>
<evidence type="ECO:0000256" key="3">
    <source>
        <dbReference type="HAMAP-Rule" id="MF_00099"/>
    </source>
</evidence>
<dbReference type="EMBL" id="DTHJ01000085">
    <property type="protein sequence ID" value="HHS62771.1"/>
    <property type="molecule type" value="Genomic_DNA"/>
</dbReference>
<dbReference type="SUPFAM" id="SSF52172">
    <property type="entry name" value="CheY-like"/>
    <property type="match status" value="1"/>
</dbReference>
<sequence length="336" mass="36540">MKKVLIVEDSVLMQRVIGDIIQSSGEFEICGYARNVDEAWAKFNKSRPDVITLDYELPGENGLVFLQRVMSIRPTPVLMLSAHTHKGAEVTINSLNLGAVDFFPKPSGPISIDLYDFKEELIAKLRYVAQANLRPFVSVPQVTPGLKKVDFIIGIASSTGGVKALNFLLSSLRKDSGYKIIIVQHMPKFFTASLAIHLNEKSILNIKEAAQNDQILPDTVLIAPGGSHIKIHPSGKSVMLTDESPRYGLKPCADYLFESMADVFKDKAMGIVLTGMGHDGTKGLLKIKQLGGITIAQEPSEATIASMPQSAIDAGAVDYVLPLHLIVKKLTEMAGL</sequence>
<comment type="subcellular location">
    <subcellularLocation>
        <location evidence="3">Cytoplasm</location>
    </subcellularLocation>
</comment>
<proteinExistence type="inferred from homology"/>
<evidence type="ECO:0000256" key="2">
    <source>
        <dbReference type="ARBA" id="ARBA00048267"/>
    </source>
</evidence>
<dbReference type="CDD" id="cd17541">
    <property type="entry name" value="REC_CheB-like"/>
    <property type="match status" value="1"/>
</dbReference>
<dbReference type="GO" id="GO:0005737">
    <property type="term" value="C:cytoplasm"/>
    <property type="evidence" value="ECO:0007669"/>
    <property type="project" value="UniProtKB-SubCell"/>
</dbReference>
<evidence type="ECO:0000259" key="6">
    <source>
        <dbReference type="PROSITE" id="PS50110"/>
    </source>
</evidence>
<organism evidence="8">
    <name type="scientific">candidate division WOR-3 bacterium</name>
    <dbReference type="NCBI Taxonomy" id="2052148"/>
    <lineage>
        <taxon>Bacteria</taxon>
        <taxon>Bacteria division WOR-3</taxon>
    </lineage>
</organism>
<protein>
    <recommendedName>
        <fullName evidence="3">Protein-glutamate methylesterase/protein-glutamine glutaminase</fullName>
        <ecNumber evidence="3">3.1.1.61</ecNumber>
        <ecNumber evidence="3">3.5.1.44</ecNumber>
    </recommendedName>
</protein>
<dbReference type="Gene3D" id="3.40.50.2300">
    <property type="match status" value="1"/>
</dbReference>
<dbReference type="Pfam" id="PF01339">
    <property type="entry name" value="CheB_methylest"/>
    <property type="match status" value="1"/>
</dbReference>
<dbReference type="GO" id="GO:0032259">
    <property type="term" value="P:methylation"/>
    <property type="evidence" value="ECO:0007669"/>
    <property type="project" value="UniProtKB-KW"/>
</dbReference>
<dbReference type="InterPro" id="IPR000673">
    <property type="entry name" value="Sig_transdc_resp-reg_Me-estase"/>
</dbReference>
<feature type="modified residue" description="4-aspartylphosphate" evidence="3 5">
    <location>
        <position position="54"/>
    </location>
</feature>
<gene>
    <name evidence="3 8" type="primary">cheB</name>
    <name evidence="8" type="ORF">ENV70_04035</name>
</gene>
<evidence type="ECO:0000256" key="4">
    <source>
        <dbReference type="PROSITE-ProRule" id="PRU00050"/>
    </source>
</evidence>
<dbReference type="GO" id="GO:0008168">
    <property type="term" value="F:methyltransferase activity"/>
    <property type="evidence" value="ECO:0007669"/>
    <property type="project" value="UniProtKB-KW"/>
</dbReference>
<dbReference type="PROSITE" id="PS50122">
    <property type="entry name" value="CHEB"/>
    <property type="match status" value="1"/>
</dbReference>
<dbReference type="CDD" id="cd16432">
    <property type="entry name" value="CheB_Rec"/>
    <property type="match status" value="1"/>
</dbReference>
<accession>A0A7C6AFH2</accession>
<feature type="domain" description="CheB-type methylesterase" evidence="7">
    <location>
        <begin position="152"/>
        <end position="336"/>
    </location>
</feature>
<dbReference type="PANTHER" id="PTHR42872">
    <property type="entry name" value="PROTEIN-GLUTAMATE METHYLESTERASE/PROTEIN-GLUTAMINE GLUTAMINASE"/>
    <property type="match status" value="1"/>
</dbReference>
<reference evidence="8" key="1">
    <citation type="journal article" date="2020" name="mSystems">
        <title>Genome- and Community-Level Interaction Insights into Carbon Utilization and Element Cycling Functions of Hydrothermarchaeota in Hydrothermal Sediment.</title>
        <authorList>
            <person name="Zhou Z."/>
            <person name="Liu Y."/>
            <person name="Xu W."/>
            <person name="Pan J."/>
            <person name="Luo Z.H."/>
            <person name="Li M."/>
        </authorList>
    </citation>
    <scope>NUCLEOTIDE SEQUENCE [LARGE SCALE GENOMIC DNA]</scope>
    <source>
        <strain evidence="8">SpSt-783</strain>
    </source>
</reference>
<keyword evidence="3 5" id="KW-0597">Phosphoprotein</keyword>
<comment type="PTM">
    <text evidence="3">Phosphorylated by CheA. Phosphorylation of the N-terminal regulatory domain activates the methylesterase activity.</text>
</comment>
<comment type="function">
    <text evidence="3">Involved in chemotaxis. Part of a chemotaxis signal transduction system that modulates chemotaxis in response to various stimuli. Catalyzes the demethylation of specific methylglutamate residues introduced into the chemoreceptors (methyl-accepting chemotaxis proteins or MCP) by CheR. Also mediates the irreversible deamidation of specific glutamine residues to glutamic acid.</text>
</comment>
<dbReference type="Gene3D" id="3.40.50.180">
    <property type="entry name" value="Methylesterase CheB, C-terminal domain"/>
    <property type="match status" value="1"/>
</dbReference>
<dbReference type="PROSITE" id="PS50110">
    <property type="entry name" value="RESPONSE_REGULATORY"/>
    <property type="match status" value="1"/>
</dbReference>
<comment type="catalytic activity">
    <reaction evidence="3">
        <text>L-glutaminyl-[protein] + H2O = L-glutamyl-[protein] + NH4(+)</text>
        <dbReference type="Rhea" id="RHEA:16441"/>
        <dbReference type="Rhea" id="RHEA-COMP:10207"/>
        <dbReference type="Rhea" id="RHEA-COMP:10208"/>
        <dbReference type="ChEBI" id="CHEBI:15377"/>
        <dbReference type="ChEBI" id="CHEBI:28938"/>
        <dbReference type="ChEBI" id="CHEBI:29973"/>
        <dbReference type="ChEBI" id="CHEBI:30011"/>
        <dbReference type="EC" id="3.5.1.44"/>
    </reaction>
</comment>
<feature type="active site" evidence="3 4">
    <location>
        <position position="158"/>
    </location>
</feature>
<dbReference type="SUPFAM" id="SSF52738">
    <property type="entry name" value="Methylesterase CheB, C-terminal domain"/>
    <property type="match status" value="1"/>
</dbReference>
<evidence type="ECO:0000256" key="1">
    <source>
        <dbReference type="ARBA" id="ARBA00022801"/>
    </source>
</evidence>
<keyword evidence="8" id="KW-0489">Methyltransferase</keyword>
<dbReference type="SMART" id="SM00448">
    <property type="entry name" value="REC"/>
    <property type="match status" value="1"/>
</dbReference>
<name>A0A7C6AFH2_UNCW3</name>
<dbReference type="InterPro" id="IPR011006">
    <property type="entry name" value="CheY-like_superfamily"/>
</dbReference>
<evidence type="ECO:0000256" key="5">
    <source>
        <dbReference type="PROSITE-ProRule" id="PRU00169"/>
    </source>
</evidence>
<feature type="active site" evidence="3 4">
    <location>
        <position position="279"/>
    </location>
</feature>
<dbReference type="AlphaFoldDB" id="A0A7C6AFH2"/>
<dbReference type="EC" id="3.1.1.61" evidence="3"/>
<dbReference type="PIRSF" id="PIRSF000876">
    <property type="entry name" value="RR_chemtxs_CheB"/>
    <property type="match status" value="1"/>
</dbReference>
<dbReference type="EC" id="3.5.1.44" evidence="3"/>
<evidence type="ECO:0000259" key="7">
    <source>
        <dbReference type="PROSITE" id="PS50122"/>
    </source>
</evidence>
<comment type="domain">
    <text evidence="3">Contains a C-terminal catalytic domain, and an N-terminal region which modulates catalytic activity.</text>
</comment>
<dbReference type="NCBIfam" id="NF001965">
    <property type="entry name" value="PRK00742.1"/>
    <property type="match status" value="1"/>
</dbReference>
<dbReference type="GO" id="GO:0006935">
    <property type="term" value="P:chemotaxis"/>
    <property type="evidence" value="ECO:0007669"/>
    <property type="project" value="UniProtKB-UniRule"/>
</dbReference>
<dbReference type="GO" id="GO:0000156">
    <property type="term" value="F:phosphorelay response regulator activity"/>
    <property type="evidence" value="ECO:0007669"/>
    <property type="project" value="InterPro"/>
</dbReference>
<keyword evidence="3 4" id="KW-0145">Chemotaxis</keyword>
<feature type="domain" description="Response regulatory" evidence="6">
    <location>
        <begin position="3"/>
        <end position="120"/>
    </location>
</feature>
<keyword evidence="3" id="KW-0963">Cytoplasm</keyword>
<dbReference type="PANTHER" id="PTHR42872:SF3">
    <property type="entry name" value="PROTEIN-GLUTAMATE METHYLESTERASE_PROTEIN-GLUTAMINE GLUTAMINASE 1"/>
    <property type="match status" value="1"/>
</dbReference>
<dbReference type="InterPro" id="IPR008248">
    <property type="entry name" value="CheB-like"/>
</dbReference>
<dbReference type="GO" id="GO:0050568">
    <property type="term" value="F:protein-glutamine glutaminase activity"/>
    <property type="evidence" value="ECO:0007669"/>
    <property type="project" value="UniProtKB-UniRule"/>
</dbReference>
<dbReference type="Pfam" id="PF00072">
    <property type="entry name" value="Response_reg"/>
    <property type="match status" value="1"/>
</dbReference>
<feature type="active site" evidence="3 4">
    <location>
        <position position="185"/>
    </location>
</feature>
<keyword evidence="8" id="KW-0808">Transferase</keyword>
<dbReference type="InterPro" id="IPR035909">
    <property type="entry name" value="CheB_C"/>
</dbReference>
<keyword evidence="1 3" id="KW-0378">Hydrolase</keyword>
<dbReference type="InterPro" id="IPR001789">
    <property type="entry name" value="Sig_transdc_resp-reg_receiver"/>
</dbReference>
<comment type="similarity">
    <text evidence="3">Belongs to the CheB family.</text>
</comment>
<comment type="caution">
    <text evidence="8">The sequence shown here is derived from an EMBL/GenBank/DDBJ whole genome shotgun (WGS) entry which is preliminary data.</text>
</comment>
<comment type="catalytic activity">
    <reaction evidence="2 3">
        <text>[protein]-L-glutamate 5-O-methyl ester + H2O = L-glutamyl-[protein] + methanol + H(+)</text>
        <dbReference type="Rhea" id="RHEA:23236"/>
        <dbReference type="Rhea" id="RHEA-COMP:10208"/>
        <dbReference type="Rhea" id="RHEA-COMP:10311"/>
        <dbReference type="ChEBI" id="CHEBI:15377"/>
        <dbReference type="ChEBI" id="CHEBI:15378"/>
        <dbReference type="ChEBI" id="CHEBI:17790"/>
        <dbReference type="ChEBI" id="CHEBI:29973"/>
        <dbReference type="ChEBI" id="CHEBI:82795"/>
        <dbReference type="EC" id="3.1.1.61"/>
    </reaction>
</comment>
<dbReference type="HAMAP" id="MF_00099">
    <property type="entry name" value="CheB_chemtxs"/>
    <property type="match status" value="1"/>
</dbReference>
<dbReference type="GO" id="GO:0008984">
    <property type="term" value="F:protein-glutamate methylesterase activity"/>
    <property type="evidence" value="ECO:0007669"/>
    <property type="project" value="UniProtKB-UniRule"/>
</dbReference>